<dbReference type="AlphaFoldDB" id="A0A0G4IES1"/>
<accession>A0A0G4IES1</accession>
<reference evidence="1" key="1">
    <citation type="submission" date="2014-11" db="EMBL/GenBank/DDBJ databases">
        <authorList>
            <person name="Otto D Thomas"/>
            <person name="Naeem Raeece"/>
        </authorList>
    </citation>
    <scope>NUCLEOTIDE SEQUENCE</scope>
</reference>
<dbReference type="EMBL" id="CDMZ01005897">
    <property type="protein sequence ID" value="CEM55649.1"/>
    <property type="molecule type" value="Genomic_DNA"/>
</dbReference>
<gene>
    <name evidence="1" type="ORF">Cvel_13726</name>
</gene>
<sequence>MLRAARRSASVALSGGVQVPAAIQTWHRLRSTIRFVDDKGLGEESIYFKREDEGLLKNLLANHPEYDPRFVMTATDKELGKLQKDIFLVCKKHGIQGATVAFMKDLTSAFEANGYKPGGSP</sequence>
<protein>
    <submittedName>
        <fullName evidence="1">Uncharacterized protein</fullName>
    </submittedName>
</protein>
<organism evidence="1">
    <name type="scientific">Chromera velia CCMP2878</name>
    <dbReference type="NCBI Taxonomy" id="1169474"/>
    <lineage>
        <taxon>Eukaryota</taxon>
        <taxon>Sar</taxon>
        <taxon>Alveolata</taxon>
        <taxon>Colpodellida</taxon>
        <taxon>Chromeraceae</taxon>
        <taxon>Chromera</taxon>
    </lineage>
</organism>
<dbReference type="VEuPathDB" id="CryptoDB:Cvel_13726"/>
<dbReference type="PhylomeDB" id="A0A0G4IES1"/>
<evidence type="ECO:0000313" key="1">
    <source>
        <dbReference type="EMBL" id="CEM55649.1"/>
    </source>
</evidence>
<proteinExistence type="predicted"/>
<name>A0A0G4IES1_9ALVE</name>